<dbReference type="SUPFAM" id="SSF56935">
    <property type="entry name" value="Porins"/>
    <property type="match status" value="1"/>
</dbReference>
<dbReference type="GO" id="GO:0038023">
    <property type="term" value="F:signaling receptor activity"/>
    <property type="evidence" value="ECO:0007669"/>
    <property type="project" value="InterPro"/>
</dbReference>
<comment type="similarity">
    <text evidence="2 14 15">Belongs to the TonB-dependent receptor family.</text>
</comment>
<dbReference type="Proteomes" id="UP000275012">
    <property type="component" value="Unassembled WGS sequence"/>
</dbReference>
<protein>
    <submittedName>
        <fullName evidence="18">TonB-dependent siderophore receptor</fullName>
    </submittedName>
</protein>
<keyword evidence="7" id="KW-0732">Signal</keyword>
<evidence type="ECO:0000256" key="5">
    <source>
        <dbReference type="ARBA" id="ARBA00022496"/>
    </source>
</evidence>
<keyword evidence="3 14" id="KW-0813">Transport</keyword>
<keyword evidence="10 15" id="KW-0798">TonB box</keyword>
<dbReference type="AlphaFoldDB" id="A0A3M2HZ58"/>
<evidence type="ECO:0000259" key="17">
    <source>
        <dbReference type="Pfam" id="PF07715"/>
    </source>
</evidence>
<evidence type="ECO:0000256" key="2">
    <source>
        <dbReference type="ARBA" id="ARBA00009810"/>
    </source>
</evidence>
<dbReference type="PANTHER" id="PTHR32552">
    <property type="entry name" value="FERRICHROME IRON RECEPTOR-RELATED"/>
    <property type="match status" value="1"/>
</dbReference>
<evidence type="ECO:0000256" key="1">
    <source>
        <dbReference type="ARBA" id="ARBA00004571"/>
    </source>
</evidence>
<dbReference type="PROSITE" id="PS52016">
    <property type="entry name" value="TONB_DEPENDENT_REC_3"/>
    <property type="match status" value="1"/>
</dbReference>
<evidence type="ECO:0000313" key="18">
    <source>
        <dbReference type="EMBL" id="RMH93133.1"/>
    </source>
</evidence>
<dbReference type="Pfam" id="PF07715">
    <property type="entry name" value="Plug"/>
    <property type="match status" value="1"/>
</dbReference>
<dbReference type="NCBIfam" id="TIGR01783">
    <property type="entry name" value="TonB-siderophor"/>
    <property type="match status" value="1"/>
</dbReference>
<proteinExistence type="inferred from homology"/>
<evidence type="ECO:0000256" key="6">
    <source>
        <dbReference type="ARBA" id="ARBA00022692"/>
    </source>
</evidence>
<dbReference type="GO" id="GO:0015344">
    <property type="term" value="F:siderophore uptake transmembrane transporter activity"/>
    <property type="evidence" value="ECO:0007669"/>
    <property type="project" value="TreeGrafter"/>
</dbReference>
<keyword evidence="5" id="KW-0410">Iron transport</keyword>
<sequence>MRIICACVRICLACRSLSLVPVMSLPVRIHVRSPLAASVALALTGVAVSSVGLAQQETAEARRLDRVTVVAQRAGIATKTDTPLNRIPQSVSVISADLARSRGADTLQDMLRYSAGVTAEPYGLDPRADGFFVRGLDAQQTLDGFRRLYNYSPVPRVDVFAIDRVEILRGPASVLYGQGTAGGLVNAVSKRPRAQPGAEMSVRLGSFSHRELRMDATGELNTSGTLTGRMVAVARDAELPTRGLPNDRQLLAPSLEWQVGERTRLTWLGLVQRDNSASAQQFLPVAAVRGWRGKPLDDVRLFVGDRAHDRLNARQVMNTLLAEHDFDGGWSLSAKVRDSLSRTDFVQIYADSFSNPLDPFLDSARRVVGRYYYGVRPVMRSQQADVTVRGQMGTGVIEHDLLFGVDYARFRQHGETASGKTTPIDLDAPVSTGVVALPYKASPRQRSRQLGVYAQDQMRFGERFTWVLGARHDQVAILTEGSPDTRQNATTWRTGLVYEVAPGLSPYIGYSESFTPVQGVDVYGKPYQPLRGEQFEAGVKWMPSRRLALTLAGFRMEERNRMTNDPNNIANSIQTGRVRSRGGEVELLYSGAHGWSATASAGYHDVTVIESNYGYERGRQLADVPRYQGALWLDKRTDLAAGGWLSLGGGARRVGPTTSWSARGALPTPGYTLYDLRMEYGREAFFARINLNNVTNKQYFAPCRMLGDCFSGMPRTLMTEVGLRF</sequence>
<evidence type="ECO:0000256" key="3">
    <source>
        <dbReference type="ARBA" id="ARBA00022448"/>
    </source>
</evidence>
<comment type="caution">
    <text evidence="18">The sequence shown here is derived from an EMBL/GenBank/DDBJ whole genome shotgun (WGS) entry which is preliminary data.</text>
</comment>
<evidence type="ECO:0000256" key="7">
    <source>
        <dbReference type="ARBA" id="ARBA00022729"/>
    </source>
</evidence>
<evidence type="ECO:0000256" key="10">
    <source>
        <dbReference type="ARBA" id="ARBA00023077"/>
    </source>
</evidence>
<evidence type="ECO:0000259" key="16">
    <source>
        <dbReference type="Pfam" id="PF00593"/>
    </source>
</evidence>
<dbReference type="InterPro" id="IPR037066">
    <property type="entry name" value="Plug_dom_sf"/>
</dbReference>
<dbReference type="PANTHER" id="PTHR32552:SF68">
    <property type="entry name" value="FERRICHROME OUTER MEMBRANE TRANSPORTER_PHAGE RECEPTOR"/>
    <property type="match status" value="1"/>
</dbReference>
<evidence type="ECO:0000256" key="11">
    <source>
        <dbReference type="ARBA" id="ARBA00023136"/>
    </source>
</evidence>
<dbReference type="GO" id="GO:0015891">
    <property type="term" value="P:siderophore transport"/>
    <property type="evidence" value="ECO:0007669"/>
    <property type="project" value="InterPro"/>
</dbReference>
<evidence type="ECO:0000256" key="12">
    <source>
        <dbReference type="ARBA" id="ARBA00023170"/>
    </source>
</evidence>
<comment type="subcellular location">
    <subcellularLocation>
        <location evidence="1 14">Cell outer membrane</location>
        <topology evidence="1 14">Multi-pass membrane protein</topology>
    </subcellularLocation>
</comment>
<accession>A0A3M2HZ58</accession>
<evidence type="ECO:0000256" key="13">
    <source>
        <dbReference type="ARBA" id="ARBA00023237"/>
    </source>
</evidence>
<organism evidence="18 19">
    <name type="scientific">Solilutibacter pythonis</name>
    <dbReference type="NCBI Taxonomy" id="2483112"/>
    <lineage>
        <taxon>Bacteria</taxon>
        <taxon>Pseudomonadati</taxon>
        <taxon>Pseudomonadota</taxon>
        <taxon>Gammaproteobacteria</taxon>
        <taxon>Lysobacterales</taxon>
        <taxon>Lysobacteraceae</taxon>
        <taxon>Solilutibacter</taxon>
    </lineage>
</organism>
<evidence type="ECO:0000256" key="9">
    <source>
        <dbReference type="ARBA" id="ARBA00023065"/>
    </source>
</evidence>
<dbReference type="CDD" id="cd01347">
    <property type="entry name" value="ligand_gated_channel"/>
    <property type="match status" value="1"/>
</dbReference>
<feature type="domain" description="TonB-dependent receptor-like beta-barrel" evidence="16">
    <location>
        <begin position="291"/>
        <end position="694"/>
    </location>
</feature>
<dbReference type="Pfam" id="PF00593">
    <property type="entry name" value="TonB_dep_Rec_b-barrel"/>
    <property type="match status" value="1"/>
</dbReference>
<gene>
    <name evidence="18" type="ORF">EBB59_06225</name>
</gene>
<keyword evidence="4 14" id="KW-1134">Transmembrane beta strand</keyword>
<keyword evidence="12 18" id="KW-0675">Receptor</keyword>
<dbReference type="Gene3D" id="2.40.170.20">
    <property type="entry name" value="TonB-dependent receptor, beta-barrel domain"/>
    <property type="match status" value="1"/>
</dbReference>
<keyword evidence="19" id="KW-1185">Reference proteome</keyword>
<evidence type="ECO:0000256" key="8">
    <source>
        <dbReference type="ARBA" id="ARBA00023004"/>
    </source>
</evidence>
<evidence type="ECO:0000256" key="15">
    <source>
        <dbReference type="RuleBase" id="RU003357"/>
    </source>
</evidence>
<reference evidence="18 19" key="1">
    <citation type="submission" date="2018-10" db="EMBL/GenBank/DDBJ databases">
        <title>Proposal of Lysobacter pythonis sp. nov. isolated from royal pythons (Python regius).</title>
        <authorList>
            <person name="Hans-Juergen B."/>
            <person name="Huptas C."/>
            <person name="Sandra B."/>
            <person name="Igor L."/>
            <person name="Joachim S."/>
            <person name="Siegfried S."/>
            <person name="Mareike W."/>
            <person name="Peter K."/>
        </authorList>
    </citation>
    <scope>NUCLEOTIDE SEQUENCE [LARGE SCALE GENOMIC DNA]</scope>
    <source>
        <strain evidence="18 19">4284/11</strain>
    </source>
</reference>
<keyword evidence="8" id="KW-0408">Iron</keyword>
<name>A0A3M2HZ58_9GAMM</name>
<keyword evidence="6 14" id="KW-0812">Transmembrane</keyword>
<dbReference type="InterPro" id="IPR010105">
    <property type="entry name" value="TonB_sidphr_rcpt"/>
</dbReference>
<feature type="domain" description="TonB-dependent receptor plug" evidence="17">
    <location>
        <begin position="84"/>
        <end position="183"/>
    </location>
</feature>
<evidence type="ECO:0000313" key="19">
    <source>
        <dbReference type="Proteomes" id="UP000275012"/>
    </source>
</evidence>
<keyword evidence="11 14" id="KW-0472">Membrane</keyword>
<dbReference type="GO" id="GO:0009279">
    <property type="term" value="C:cell outer membrane"/>
    <property type="evidence" value="ECO:0007669"/>
    <property type="project" value="UniProtKB-SubCell"/>
</dbReference>
<dbReference type="Gene3D" id="2.170.130.10">
    <property type="entry name" value="TonB-dependent receptor, plug domain"/>
    <property type="match status" value="1"/>
</dbReference>
<dbReference type="EMBL" id="RFLY01000007">
    <property type="protein sequence ID" value="RMH93133.1"/>
    <property type="molecule type" value="Genomic_DNA"/>
</dbReference>
<dbReference type="InterPro" id="IPR039426">
    <property type="entry name" value="TonB-dep_rcpt-like"/>
</dbReference>
<keyword evidence="9" id="KW-0406">Ion transport</keyword>
<dbReference type="InterPro" id="IPR012910">
    <property type="entry name" value="Plug_dom"/>
</dbReference>
<dbReference type="InterPro" id="IPR000531">
    <property type="entry name" value="Beta-barrel_TonB"/>
</dbReference>
<evidence type="ECO:0000256" key="14">
    <source>
        <dbReference type="PROSITE-ProRule" id="PRU01360"/>
    </source>
</evidence>
<evidence type="ECO:0000256" key="4">
    <source>
        <dbReference type="ARBA" id="ARBA00022452"/>
    </source>
</evidence>
<keyword evidence="13 14" id="KW-0998">Cell outer membrane</keyword>
<dbReference type="InterPro" id="IPR036942">
    <property type="entry name" value="Beta-barrel_TonB_sf"/>
</dbReference>